<evidence type="ECO:0000313" key="1">
    <source>
        <dbReference type="EMBL" id="EKC44114.1"/>
    </source>
</evidence>
<reference evidence="1" key="1">
    <citation type="journal article" date="2013" name="Environ. Microbiol.">
        <title>Microbiota from the distal guts of lean and obese adolescents exhibit partial functional redundancy besides clear differences in community structure.</title>
        <authorList>
            <person name="Ferrer M."/>
            <person name="Ruiz A."/>
            <person name="Lanza F."/>
            <person name="Haange S.B."/>
            <person name="Oberbach A."/>
            <person name="Till H."/>
            <person name="Bargiela R."/>
            <person name="Campoy C."/>
            <person name="Segura M.T."/>
            <person name="Richter M."/>
            <person name="von Bergen M."/>
            <person name="Seifert J."/>
            <person name="Suarez A."/>
        </authorList>
    </citation>
    <scope>NUCLEOTIDE SEQUENCE</scope>
</reference>
<feature type="non-terminal residue" evidence="1">
    <location>
        <position position="61"/>
    </location>
</feature>
<dbReference type="AlphaFoldDB" id="K1RKQ3"/>
<organism evidence="1">
    <name type="scientific">human gut metagenome</name>
    <dbReference type="NCBI Taxonomy" id="408170"/>
    <lineage>
        <taxon>unclassified sequences</taxon>
        <taxon>metagenomes</taxon>
        <taxon>organismal metagenomes</taxon>
    </lineage>
</organism>
<comment type="caution">
    <text evidence="1">The sequence shown here is derived from an EMBL/GenBank/DDBJ whole genome shotgun (WGS) entry which is preliminary data.</text>
</comment>
<gene>
    <name evidence="1" type="ORF">LEA_20805</name>
</gene>
<protein>
    <submittedName>
        <fullName evidence="1">Uncharacterized protein</fullName>
    </submittedName>
</protein>
<dbReference type="Gene3D" id="3.40.50.980">
    <property type="match status" value="1"/>
</dbReference>
<sequence>MDTLQNLFLKSALEMPKKTAVVDECGEHTYEELLWTAYGIADELQKCSCKAGDYVGIKLNK</sequence>
<proteinExistence type="predicted"/>
<name>K1RKQ3_9ZZZZ</name>
<dbReference type="SUPFAM" id="SSF56801">
    <property type="entry name" value="Acetyl-CoA synthetase-like"/>
    <property type="match status" value="1"/>
</dbReference>
<dbReference type="EMBL" id="AJWY01014314">
    <property type="protein sequence ID" value="EKC44114.1"/>
    <property type="molecule type" value="Genomic_DNA"/>
</dbReference>
<accession>K1RKQ3</accession>